<dbReference type="FunFam" id="3.80.10.10:FF:000383">
    <property type="entry name" value="Leucine-rich repeat receptor protein kinase EMS1"/>
    <property type="match status" value="1"/>
</dbReference>
<keyword evidence="6 11" id="KW-0732">Signal</keyword>
<proteinExistence type="inferred from homology"/>
<keyword evidence="8" id="KW-1133">Transmembrane helix</keyword>
<dbReference type="Pfam" id="PF08263">
    <property type="entry name" value="LRRNT_2"/>
    <property type="match status" value="1"/>
</dbReference>
<evidence type="ECO:0000256" key="3">
    <source>
        <dbReference type="ARBA" id="ARBA00022475"/>
    </source>
</evidence>
<dbReference type="InterPro" id="IPR013210">
    <property type="entry name" value="LRR_N_plant-typ"/>
</dbReference>
<accession>A0A1S3Y9U2</accession>
<dbReference type="InterPro" id="IPR001611">
    <property type="entry name" value="Leu-rich_rpt"/>
</dbReference>
<dbReference type="InterPro" id="IPR003591">
    <property type="entry name" value="Leu-rich_rpt_typical-subtyp"/>
</dbReference>
<dbReference type="OMA" id="SSTECCA"/>
<evidence type="ECO:0000256" key="4">
    <source>
        <dbReference type="ARBA" id="ARBA00022614"/>
    </source>
</evidence>
<comment type="similarity">
    <text evidence="2">Belongs to the RLP family.</text>
</comment>
<dbReference type="InterPro" id="IPR046956">
    <property type="entry name" value="RLP23-like"/>
</dbReference>
<dbReference type="GO" id="GO:0051707">
    <property type="term" value="P:response to other organism"/>
    <property type="evidence" value="ECO:0007669"/>
    <property type="project" value="UniProtKB-ARBA"/>
</dbReference>
<evidence type="ECO:0000256" key="7">
    <source>
        <dbReference type="ARBA" id="ARBA00022737"/>
    </source>
</evidence>
<organism evidence="14">
    <name type="scientific">Nicotiana tabacum</name>
    <name type="common">Common tobacco</name>
    <dbReference type="NCBI Taxonomy" id="4097"/>
    <lineage>
        <taxon>Eukaryota</taxon>
        <taxon>Viridiplantae</taxon>
        <taxon>Streptophyta</taxon>
        <taxon>Embryophyta</taxon>
        <taxon>Tracheophyta</taxon>
        <taxon>Spermatophyta</taxon>
        <taxon>Magnoliopsida</taxon>
        <taxon>eudicotyledons</taxon>
        <taxon>Gunneridae</taxon>
        <taxon>Pentapetalae</taxon>
        <taxon>asterids</taxon>
        <taxon>lamiids</taxon>
        <taxon>Solanales</taxon>
        <taxon>Solanaceae</taxon>
        <taxon>Nicotianoideae</taxon>
        <taxon>Nicotianeae</taxon>
        <taxon>Nicotiana</taxon>
    </lineage>
</organism>
<evidence type="ECO:0000256" key="8">
    <source>
        <dbReference type="ARBA" id="ARBA00022989"/>
    </source>
</evidence>
<dbReference type="Pfam" id="PF23598">
    <property type="entry name" value="LRR_14"/>
    <property type="match status" value="1"/>
</dbReference>
<keyword evidence="4" id="KW-0433">Leucine-rich repeat</keyword>
<dbReference type="RefSeq" id="XP_016448747.1">
    <property type="nucleotide sequence ID" value="XM_016593261.1"/>
</dbReference>
<feature type="domain" description="Disease resistance R13L4/SHOC-2-like LRR" evidence="13">
    <location>
        <begin position="186"/>
        <end position="366"/>
    </location>
</feature>
<evidence type="ECO:0000256" key="1">
    <source>
        <dbReference type="ARBA" id="ARBA00004251"/>
    </source>
</evidence>
<dbReference type="PANTHER" id="PTHR48061:SF12">
    <property type="entry name" value="DISEASE RESISTANCE LIKE PROTEIN"/>
    <property type="match status" value="1"/>
</dbReference>
<dbReference type="OrthoDB" id="1714660at2759"/>
<evidence type="ECO:0000256" key="2">
    <source>
        <dbReference type="ARBA" id="ARBA00009592"/>
    </source>
</evidence>
<dbReference type="Gene3D" id="3.80.10.10">
    <property type="entry name" value="Ribonuclease Inhibitor"/>
    <property type="match status" value="4"/>
</dbReference>
<evidence type="ECO:0000256" key="6">
    <source>
        <dbReference type="ARBA" id="ARBA00022729"/>
    </source>
</evidence>
<dbReference type="Pfam" id="PF00560">
    <property type="entry name" value="LRR_1"/>
    <property type="match status" value="2"/>
</dbReference>
<dbReference type="PaxDb" id="4097-A0A1S3Y9U2"/>
<dbReference type="InterPro" id="IPR032675">
    <property type="entry name" value="LRR_dom_sf"/>
</dbReference>
<feature type="chain" id="PRO_5010266614" evidence="11">
    <location>
        <begin position="23"/>
        <end position="409"/>
    </location>
</feature>
<gene>
    <name evidence="14" type="primary">LOC107773839</name>
</gene>
<dbReference type="AlphaFoldDB" id="A0A1S3Y9U2"/>
<name>A0A1S3Y9U2_TOBAC</name>
<evidence type="ECO:0000259" key="13">
    <source>
        <dbReference type="Pfam" id="PF23598"/>
    </source>
</evidence>
<evidence type="ECO:0000256" key="10">
    <source>
        <dbReference type="ARBA" id="ARBA00023180"/>
    </source>
</evidence>
<evidence type="ECO:0000259" key="12">
    <source>
        <dbReference type="Pfam" id="PF08263"/>
    </source>
</evidence>
<sequence length="409" mass="45929">MGYKQLSVVLLVVFLYHELAFSSSTLPQLCNKDQSISLLKFKQMFTVDPSASHFCSDYGQNSYPKTSTWNMSRDCCLWDGVTCDEFTGHVIELDLSCSQLKGIIDSNSSLFQLSHLQRLDLSSTYFFPSEISPLFGRFSSLTHLDLSYSYFTGEIPSEISHLSKLQSLYLLGNALSLGPHNFKLLLQNLTQLRELDLSEVSISSTIPLNISYHITTLTLAYTGLHGALPESIYHLPNLEILDLDSNFQLSGYFPKTKWNSSASLKVLFLSEVNFSGDFLPESLVYLTSLLGLNLNFCNLSGLIPESLWNLTRIEYMDLRYNDFGGPIPLFISGLQNLEELWLSNNNLNGEIPSWIYTLPSLTKLGLRDNHFSGQLEDFKSNSLINISLGGNQLQGHLPKSIQNLVNLTI</sequence>
<evidence type="ECO:0000256" key="11">
    <source>
        <dbReference type="SAM" id="SignalP"/>
    </source>
</evidence>
<reference evidence="14" key="1">
    <citation type="submission" date="2025-08" db="UniProtKB">
        <authorList>
            <consortium name="RefSeq"/>
        </authorList>
    </citation>
    <scope>IDENTIFICATION</scope>
</reference>
<dbReference type="GO" id="GO:0005886">
    <property type="term" value="C:plasma membrane"/>
    <property type="evidence" value="ECO:0000318"/>
    <property type="project" value="GO_Central"/>
</dbReference>
<dbReference type="GO" id="GO:0038023">
    <property type="term" value="F:signaling receptor activity"/>
    <property type="evidence" value="ECO:0000318"/>
    <property type="project" value="GO_Central"/>
</dbReference>
<evidence type="ECO:0000313" key="14">
    <source>
        <dbReference type="RefSeq" id="XP_016448747.1"/>
    </source>
</evidence>
<dbReference type="STRING" id="4097.A0A1S3Y9U2"/>
<protein>
    <submittedName>
        <fullName evidence="14">Receptor-like protein 12 isoform X1</fullName>
    </submittedName>
</protein>
<keyword evidence="5" id="KW-0812">Transmembrane</keyword>
<comment type="subcellular location">
    <subcellularLocation>
        <location evidence="1">Cell membrane</location>
        <topology evidence="1">Single-pass type I membrane protein</topology>
    </subcellularLocation>
</comment>
<keyword evidence="10" id="KW-0325">Glycoprotein</keyword>
<dbReference type="GO" id="GO:0006952">
    <property type="term" value="P:defense response"/>
    <property type="evidence" value="ECO:0007669"/>
    <property type="project" value="UniProtKB-ARBA"/>
</dbReference>
<dbReference type="InterPro" id="IPR055414">
    <property type="entry name" value="LRR_R13L4/SHOC2-like"/>
</dbReference>
<evidence type="ECO:0000256" key="5">
    <source>
        <dbReference type="ARBA" id="ARBA00022692"/>
    </source>
</evidence>
<keyword evidence="9" id="KW-0472">Membrane</keyword>
<keyword evidence="3" id="KW-1003">Cell membrane</keyword>
<dbReference type="SUPFAM" id="SSF52058">
    <property type="entry name" value="L domain-like"/>
    <property type="match status" value="1"/>
</dbReference>
<keyword evidence="7" id="KW-0677">Repeat</keyword>
<dbReference type="SMR" id="A0A1S3Y9U2"/>
<feature type="domain" description="Leucine-rich repeat-containing N-terminal plant-type" evidence="12">
    <location>
        <begin position="32"/>
        <end position="84"/>
    </location>
</feature>
<feature type="signal peptide" evidence="11">
    <location>
        <begin position="1"/>
        <end position="22"/>
    </location>
</feature>
<evidence type="ECO:0000256" key="9">
    <source>
        <dbReference type="ARBA" id="ARBA00023136"/>
    </source>
</evidence>
<dbReference type="PANTHER" id="PTHR48061">
    <property type="entry name" value="LEUCINE-RICH REPEAT RECEPTOR PROTEIN KINASE EMS1-LIKE-RELATED"/>
    <property type="match status" value="1"/>
</dbReference>
<dbReference type="KEGG" id="nta:107773839"/>
<dbReference type="SMART" id="SM00369">
    <property type="entry name" value="LRR_TYP"/>
    <property type="match status" value="4"/>
</dbReference>